<feature type="compositionally biased region" description="Polar residues" evidence="1">
    <location>
        <begin position="207"/>
        <end position="217"/>
    </location>
</feature>
<name>A0A9X6NMI5_HYPEX</name>
<dbReference type="Proteomes" id="UP000192578">
    <property type="component" value="Unassembled WGS sequence"/>
</dbReference>
<gene>
    <name evidence="2" type="ORF">BV898_20031</name>
</gene>
<sequence>MTLSWRTDYIIGVLKRQSRESTIGLKAITDLGLGDLIDGEHHWQLELPGASIFKVIRKATIDVRIFGQVWTLEVEITDTKPEERDIYLSYADSYMMLEGRFCQRRLENITYDWIDLMWQNTTKGPMQETTGPVSENLLNYTRTGTGVDHSVEGSPELNHAKESLATPEVGMKEVYGSQKSGVADSVESIERPKQSSPGMRGSAESIEVTSKAISTTM</sequence>
<dbReference type="AlphaFoldDB" id="A0A9X6NMI5"/>
<evidence type="ECO:0000313" key="2">
    <source>
        <dbReference type="EMBL" id="OWA55643.1"/>
    </source>
</evidence>
<evidence type="ECO:0000313" key="3">
    <source>
        <dbReference type="Proteomes" id="UP000192578"/>
    </source>
</evidence>
<reference evidence="3" key="1">
    <citation type="submission" date="2017-01" db="EMBL/GenBank/DDBJ databases">
        <title>Comparative genomics of anhydrobiosis in the tardigrade Hypsibius dujardini.</title>
        <authorList>
            <person name="Yoshida Y."/>
            <person name="Koutsovoulos G."/>
            <person name="Laetsch D."/>
            <person name="Stevens L."/>
            <person name="Kumar S."/>
            <person name="Horikawa D."/>
            <person name="Ishino K."/>
            <person name="Komine S."/>
            <person name="Tomita M."/>
            <person name="Blaxter M."/>
            <person name="Arakawa K."/>
        </authorList>
    </citation>
    <scope>NUCLEOTIDE SEQUENCE [LARGE SCALE GENOMIC DNA]</scope>
    <source>
        <strain evidence="3">Z151</strain>
    </source>
</reference>
<feature type="non-terminal residue" evidence="2">
    <location>
        <position position="217"/>
    </location>
</feature>
<accession>A0A9X6NMI5</accession>
<dbReference type="EMBL" id="MTYJ01001154">
    <property type="protein sequence ID" value="OWA55643.1"/>
    <property type="molecule type" value="Genomic_DNA"/>
</dbReference>
<feature type="region of interest" description="Disordered" evidence="1">
    <location>
        <begin position="177"/>
        <end position="217"/>
    </location>
</feature>
<proteinExistence type="predicted"/>
<organism evidence="2 3">
    <name type="scientific">Hypsibius exemplaris</name>
    <name type="common">Freshwater tardigrade</name>
    <dbReference type="NCBI Taxonomy" id="2072580"/>
    <lineage>
        <taxon>Eukaryota</taxon>
        <taxon>Metazoa</taxon>
        <taxon>Ecdysozoa</taxon>
        <taxon>Tardigrada</taxon>
        <taxon>Eutardigrada</taxon>
        <taxon>Parachela</taxon>
        <taxon>Hypsibioidea</taxon>
        <taxon>Hypsibiidae</taxon>
        <taxon>Hypsibius</taxon>
    </lineage>
</organism>
<keyword evidence="3" id="KW-1185">Reference proteome</keyword>
<protein>
    <submittedName>
        <fullName evidence="2">Uncharacterized protein</fullName>
    </submittedName>
</protein>
<comment type="caution">
    <text evidence="2">The sequence shown here is derived from an EMBL/GenBank/DDBJ whole genome shotgun (WGS) entry which is preliminary data.</text>
</comment>
<evidence type="ECO:0000256" key="1">
    <source>
        <dbReference type="SAM" id="MobiDB-lite"/>
    </source>
</evidence>